<keyword evidence="1" id="KW-0472">Membrane</keyword>
<keyword evidence="3" id="KW-1185">Reference proteome</keyword>
<evidence type="ECO:0000313" key="2">
    <source>
        <dbReference type="EMBL" id="PKU71790.1"/>
    </source>
</evidence>
<accession>A0A2I0W826</accession>
<reference evidence="2 3" key="2">
    <citation type="journal article" date="2017" name="Nature">
        <title>The Apostasia genome and the evolution of orchids.</title>
        <authorList>
            <person name="Zhang G.Q."/>
            <person name="Liu K.W."/>
            <person name="Li Z."/>
            <person name="Lohaus R."/>
            <person name="Hsiao Y.Y."/>
            <person name="Niu S.C."/>
            <person name="Wang J.Y."/>
            <person name="Lin Y.C."/>
            <person name="Xu Q."/>
            <person name="Chen L.J."/>
            <person name="Yoshida K."/>
            <person name="Fujiwara S."/>
            <person name="Wang Z.W."/>
            <person name="Zhang Y.Q."/>
            <person name="Mitsuda N."/>
            <person name="Wang M."/>
            <person name="Liu G.H."/>
            <person name="Pecoraro L."/>
            <person name="Huang H.X."/>
            <person name="Xiao X.J."/>
            <person name="Lin M."/>
            <person name="Wu X.Y."/>
            <person name="Wu W.L."/>
            <person name="Chen Y.Y."/>
            <person name="Chang S.B."/>
            <person name="Sakamoto S."/>
            <person name="Ohme-Takagi M."/>
            <person name="Yagi M."/>
            <person name="Zeng S.J."/>
            <person name="Shen C.Y."/>
            <person name="Yeh C.M."/>
            <person name="Luo Y.B."/>
            <person name="Tsai W.C."/>
            <person name="Van de Peer Y."/>
            <person name="Liu Z.J."/>
        </authorList>
    </citation>
    <scope>NUCLEOTIDE SEQUENCE [LARGE SCALE GENOMIC DNA]</scope>
    <source>
        <tissue evidence="2">The whole plant</tissue>
    </source>
</reference>
<dbReference type="EMBL" id="KZ502859">
    <property type="protein sequence ID" value="PKU71790.1"/>
    <property type="molecule type" value="Genomic_DNA"/>
</dbReference>
<evidence type="ECO:0000256" key="1">
    <source>
        <dbReference type="SAM" id="Phobius"/>
    </source>
</evidence>
<dbReference type="AlphaFoldDB" id="A0A2I0W826"/>
<gene>
    <name evidence="2" type="ORF">MA16_Dca008319</name>
</gene>
<feature type="transmembrane region" description="Helical" evidence="1">
    <location>
        <begin position="42"/>
        <end position="60"/>
    </location>
</feature>
<evidence type="ECO:0000313" key="3">
    <source>
        <dbReference type="Proteomes" id="UP000233837"/>
    </source>
</evidence>
<sequence>MEAALYLKEIVKDYRVFFIGLLETKINSQDNNQLLKFLGTNWSLFAVPAAGLSGGIMVLWRNDLAAFSVIEATSQMILGNLEVHGKEN</sequence>
<proteinExistence type="predicted"/>
<dbReference type="Proteomes" id="UP000233837">
    <property type="component" value="Unassembled WGS sequence"/>
</dbReference>
<keyword evidence="1" id="KW-1133">Transmembrane helix</keyword>
<protein>
    <submittedName>
        <fullName evidence="2">Uncharacterized protein</fullName>
    </submittedName>
</protein>
<organism evidence="2 3">
    <name type="scientific">Dendrobium catenatum</name>
    <dbReference type="NCBI Taxonomy" id="906689"/>
    <lineage>
        <taxon>Eukaryota</taxon>
        <taxon>Viridiplantae</taxon>
        <taxon>Streptophyta</taxon>
        <taxon>Embryophyta</taxon>
        <taxon>Tracheophyta</taxon>
        <taxon>Spermatophyta</taxon>
        <taxon>Magnoliopsida</taxon>
        <taxon>Liliopsida</taxon>
        <taxon>Asparagales</taxon>
        <taxon>Orchidaceae</taxon>
        <taxon>Epidendroideae</taxon>
        <taxon>Malaxideae</taxon>
        <taxon>Dendrobiinae</taxon>
        <taxon>Dendrobium</taxon>
    </lineage>
</organism>
<name>A0A2I0W826_9ASPA</name>
<keyword evidence="1" id="KW-0812">Transmembrane</keyword>
<reference evidence="2 3" key="1">
    <citation type="journal article" date="2016" name="Sci. Rep.">
        <title>The Dendrobium catenatum Lindl. genome sequence provides insights into polysaccharide synthase, floral development and adaptive evolution.</title>
        <authorList>
            <person name="Zhang G.Q."/>
            <person name="Xu Q."/>
            <person name="Bian C."/>
            <person name="Tsai W.C."/>
            <person name="Yeh C.M."/>
            <person name="Liu K.W."/>
            <person name="Yoshida K."/>
            <person name="Zhang L.S."/>
            <person name="Chang S.B."/>
            <person name="Chen F."/>
            <person name="Shi Y."/>
            <person name="Su Y.Y."/>
            <person name="Zhang Y.Q."/>
            <person name="Chen L.J."/>
            <person name="Yin Y."/>
            <person name="Lin M."/>
            <person name="Huang H."/>
            <person name="Deng H."/>
            <person name="Wang Z.W."/>
            <person name="Zhu S.L."/>
            <person name="Zhao X."/>
            <person name="Deng C."/>
            <person name="Niu S.C."/>
            <person name="Huang J."/>
            <person name="Wang M."/>
            <person name="Liu G.H."/>
            <person name="Yang H.J."/>
            <person name="Xiao X.J."/>
            <person name="Hsiao Y.Y."/>
            <person name="Wu W.L."/>
            <person name="Chen Y.Y."/>
            <person name="Mitsuda N."/>
            <person name="Ohme-Takagi M."/>
            <person name="Luo Y.B."/>
            <person name="Van de Peer Y."/>
            <person name="Liu Z.J."/>
        </authorList>
    </citation>
    <scope>NUCLEOTIDE SEQUENCE [LARGE SCALE GENOMIC DNA]</scope>
    <source>
        <tissue evidence="2">The whole plant</tissue>
    </source>
</reference>